<evidence type="ECO:0000313" key="3">
    <source>
        <dbReference type="Proteomes" id="UP001525890"/>
    </source>
</evidence>
<name>A0ABT2MS40_9CYAN</name>
<dbReference type="SUPFAM" id="SSF53271">
    <property type="entry name" value="PRTase-like"/>
    <property type="match status" value="1"/>
</dbReference>
<dbReference type="Proteomes" id="UP001525890">
    <property type="component" value="Unassembled WGS sequence"/>
</dbReference>
<keyword evidence="3" id="KW-1185">Reference proteome</keyword>
<dbReference type="InterPro" id="IPR029057">
    <property type="entry name" value="PRTase-like"/>
</dbReference>
<accession>A0ABT2MS40</accession>
<dbReference type="CDD" id="cd06223">
    <property type="entry name" value="PRTases_typeI"/>
    <property type="match status" value="1"/>
</dbReference>
<dbReference type="PANTHER" id="PTHR47505">
    <property type="entry name" value="DNA UTILIZATION PROTEIN YHGH"/>
    <property type="match status" value="1"/>
</dbReference>
<evidence type="ECO:0000313" key="2">
    <source>
        <dbReference type="EMBL" id="MCT7966247.1"/>
    </source>
</evidence>
<dbReference type="InterPro" id="IPR000836">
    <property type="entry name" value="PRTase_dom"/>
</dbReference>
<comment type="caution">
    <text evidence="2">The sequence shown here is derived from an EMBL/GenBank/DDBJ whole genome shotgun (WGS) entry which is preliminary data.</text>
</comment>
<gene>
    <name evidence="2" type="ORF">NG799_07860</name>
</gene>
<dbReference type="EMBL" id="JAMXFF010000009">
    <property type="protein sequence ID" value="MCT7966247.1"/>
    <property type="molecule type" value="Genomic_DNA"/>
</dbReference>
<reference evidence="2 3" key="1">
    <citation type="journal article" date="2022" name="Front. Microbiol.">
        <title>High genomic differentiation and limited gene flow indicate recent cryptic speciation within the genus Laspinema (cyanobacteria).</title>
        <authorList>
            <person name="Stanojkovic A."/>
            <person name="Skoupy S."/>
            <person name="Skaloud P."/>
            <person name="Dvorak P."/>
        </authorList>
    </citation>
    <scope>NUCLEOTIDE SEQUENCE [LARGE SCALE GENOMIC DNA]</scope>
    <source>
        <strain evidence="2 3">D2a</strain>
    </source>
</reference>
<dbReference type="Gene3D" id="3.40.50.2020">
    <property type="match status" value="1"/>
</dbReference>
<evidence type="ECO:0000256" key="1">
    <source>
        <dbReference type="ARBA" id="ARBA00008007"/>
    </source>
</evidence>
<sequence>MMGNWSALVKGWVNLFLKPNCPLCDRPGKPLLCPGCDRQLQRQKFSVKQRLLQETPPVLIWGRYGGVMKRAIAVMKYQNCPELARPLGHSLAETWLQSPLAKAQGLTVVPIPLHPAKQKKRGFNQAELLAKSFCELTGYPLEPRGLERVRDTEALNQLSPAQRQQTLANAMQVGARLRRSKPKQGVILLDDIYTTGATCQEAIQTLSKEGISVYGIAAIATTQPLD</sequence>
<organism evidence="2 3">
    <name type="scientific">Laspinema palackyanum D2a</name>
    <dbReference type="NCBI Taxonomy" id="2953684"/>
    <lineage>
        <taxon>Bacteria</taxon>
        <taxon>Bacillati</taxon>
        <taxon>Cyanobacteriota</taxon>
        <taxon>Cyanophyceae</taxon>
        <taxon>Oscillatoriophycideae</taxon>
        <taxon>Oscillatoriales</taxon>
        <taxon>Laspinemataceae</taxon>
        <taxon>Laspinema</taxon>
        <taxon>Laspinema palackyanum</taxon>
    </lineage>
</organism>
<dbReference type="RefSeq" id="WP_368005896.1">
    <property type="nucleotide sequence ID" value="NZ_JAMXFF010000009.1"/>
</dbReference>
<proteinExistence type="inferred from homology"/>
<dbReference type="PANTHER" id="PTHR47505:SF1">
    <property type="entry name" value="DNA UTILIZATION PROTEIN YHGH"/>
    <property type="match status" value="1"/>
</dbReference>
<protein>
    <submittedName>
        <fullName evidence="2">ComF family protein</fullName>
    </submittedName>
</protein>
<dbReference type="InterPro" id="IPR051910">
    <property type="entry name" value="ComF/GntX_DNA_util-trans"/>
</dbReference>
<comment type="similarity">
    <text evidence="1">Belongs to the ComF/GntX family.</text>
</comment>